<gene>
    <name evidence="1" type="ORF">QGM71_20245</name>
</gene>
<reference evidence="1 2" key="1">
    <citation type="journal article" date="2024" name="Int. J. Syst. Evol. Microbiol.">
        <title>Virgibacillus tibetensis sp. nov., isolated from salt lake on the Tibetan Plateau of China.</title>
        <authorList>
            <person name="Phurbu D."/>
            <person name="Liu Z.-X."/>
            <person name="Wang R."/>
            <person name="Zheng Y.-Y."/>
            <person name="Liu H.-C."/>
            <person name="Zhou Y.-G."/>
            <person name="Yu Y.-J."/>
            <person name="Li A.-H."/>
        </authorList>
    </citation>
    <scope>NUCLEOTIDE SEQUENCE [LARGE SCALE GENOMIC DNA]</scope>
    <source>
        <strain evidence="1 2">C22-A2</strain>
    </source>
</reference>
<name>A0ABU6KKP9_9BACI</name>
<sequence length="161" mass="18798">MITTTDELFLNCFQLIADQILPGNISVEKRENEFRKEKELVFSSNKEYIIMRYRIPRNEPETVSPSISASEGLKGNEDIVYKMLKAFVNFARKSPFTKIKTRVGHDYRYSFVPKGTDPILDLEDQCLLKVYKQLGFHVEYHYYQKLNGDIVLGYNVEKSVL</sequence>
<evidence type="ECO:0000313" key="1">
    <source>
        <dbReference type="EMBL" id="MEC5425800.1"/>
    </source>
</evidence>
<keyword evidence="2" id="KW-1185">Reference proteome</keyword>
<accession>A0ABU6KKP9</accession>
<dbReference type="EMBL" id="JARZFX010000019">
    <property type="protein sequence ID" value="MEC5425800.1"/>
    <property type="molecule type" value="Genomic_DNA"/>
</dbReference>
<evidence type="ECO:0000313" key="2">
    <source>
        <dbReference type="Proteomes" id="UP001335737"/>
    </source>
</evidence>
<dbReference type="RefSeq" id="WP_327609330.1">
    <property type="nucleotide sequence ID" value="NZ_JARZFX010000019.1"/>
</dbReference>
<dbReference type="Proteomes" id="UP001335737">
    <property type="component" value="Unassembled WGS sequence"/>
</dbReference>
<protein>
    <submittedName>
        <fullName evidence="1">Uncharacterized protein</fullName>
    </submittedName>
</protein>
<organism evidence="1 2">
    <name type="scientific">Virgibacillus tibetensis</name>
    <dbReference type="NCBI Taxonomy" id="3042313"/>
    <lineage>
        <taxon>Bacteria</taxon>
        <taxon>Bacillati</taxon>
        <taxon>Bacillota</taxon>
        <taxon>Bacilli</taxon>
        <taxon>Bacillales</taxon>
        <taxon>Bacillaceae</taxon>
        <taxon>Virgibacillus</taxon>
    </lineage>
</organism>
<proteinExistence type="predicted"/>
<comment type="caution">
    <text evidence="1">The sequence shown here is derived from an EMBL/GenBank/DDBJ whole genome shotgun (WGS) entry which is preliminary data.</text>
</comment>